<proteinExistence type="predicted"/>
<dbReference type="InterPro" id="IPR050142">
    <property type="entry name" value="MADS-box/MEF2_TF"/>
</dbReference>
<keyword evidence="4" id="KW-0804">Transcription</keyword>
<evidence type="ECO:0000256" key="5">
    <source>
        <dbReference type="ARBA" id="ARBA00023242"/>
    </source>
</evidence>
<accession>A0ABM0SX65</accession>
<dbReference type="PROSITE" id="PS50066">
    <property type="entry name" value="MADS_BOX_2"/>
    <property type="match status" value="1"/>
</dbReference>
<dbReference type="PRINTS" id="PR00404">
    <property type="entry name" value="MADSDOMAIN"/>
</dbReference>
<name>A0ABM0SX65_CAMSA</name>
<dbReference type="PANTHER" id="PTHR48019">
    <property type="entry name" value="SERUM RESPONSE FACTOR HOMOLOG"/>
    <property type="match status" value="1"/>
</dbReference>
<dbReference type="CDD" id="cd00120">
    <property type="entry name" value="MADS"/>
    <property type="match status" value="1"/>
</dbReference>
<feature type="domain" description="MADS-box" evidence="6">
    <location>
        <begin position="1"/>
        <end position="61"/>
    </location>
</feature>
<sequence length="185" mass="21625">MGRKKLELKRIECPKERSSKYSKRKKGILKKAEELALLCNIDIIMILISPTEKPTLFHTPSRFLSQNLKEFLGTSIQEREERRAYTTKMLKKVLVENNDEEVPIVIDYLSPDRGEVIQDDKKVTELRETRRLLDEKTSILEGWKNVAEVNDLGRLNIMENYLASSISHIRNILKVKIQEEQQTMI</sequence>
<evidence type="ECO:0000256" key="3">
    <source>
        <dbReference type="ARBA" id="ARBA00023125"/>
    </source>
</evidence>
<dbReference type="InterPro" id="IPR036879">
    <property type="entry name" value="TF_MADSbox_sf"/>
</dbReference>
<keyword evidence="3" id="KW-0238">DNA-binding</keyword>
<keyword evidence="5" id="KW-0539">Nucleus</keyword>
<evidence type="ECO:0000256" key="2">
    <source>
        <dbReference type="ARBA" id="ARBA00023015"/>
    </source>
</evidence>
<dbReference type="Pfam" id="PF00319">
    <property type="entry name" value="SRF-TF"/>
    <property type="match status" value="1"/>
</dbReference>
<dbReference type="Proteomes" id="UP000694864">
    <property type="component" value="Chromosome 7"/>
</dbReference>
<reference evidence="8" key="2">
    <citation type="submission" date="2025-08" db="UniProtKB">
        <authorList>
            <consortium name="RefSeq"/>
        </authorList>
    </citation>
    <scope>IDENTIFICATION</scope>
    <source>
        <tissue evidence="8">Leaf</tissue>
    </source>
</reference>
<keyword evidence="2" id="KW-0805">Transcription regulation</keyword>
<dbReference type="RefSeq" id="XP_010417420.1">
    <property type="nucleotide sequence ID" value="XM_010419118.2"/>
</dbReference>
<dbReference type="Gene3D" id="3.40.1810.10">
    <property type="entry name" value="Transcription factor, MADS-box"/>
    <property type="match status" value="1"/>
</dbReference>
<dbReference type="GeneID" id="104703160"/>
<gene>
    <name evidence="8" type="primary">LOC104703160</name>
</gene>
<evidence type="ECO:0000313" key="8">
    <source>
        <dbReference type="RefSeq" id="XP_010417420.1"/>
    </source>
</evidence>
<evidence type="ECO:0000256" key="1">
    <source>
        <dbReference type="ARBA" id="ARBA00004123"/>
    </source>
</evidence>
<evidence type="ECO:0000256" key="4">
    <source>
        <dbReference type="ARBA" id="ARBA00023163"/>
    </source>
</evidence>
<evidence type="ECO:0000259" key="6">
    <source>
        <dbReference type="PROSITE" id="PS50066"/>
    </source>
</evidence>
<reference evidence="7" key="1">
    <citation type="journal article" date="2014" name="Nat. Commun.">
        <title>The emerging biofuel crop Camelina sativa retains a highly undifferentiated hexaploid genome structure.</title>
        <authorList>
            <person name="Kagale S."/>
            <person name="Koh C."/>
            <person name="Nixon J."/>
            <person name="Bollina V."/>
            <person name="Clarke W.E."/>
            <person name="Tuteja R."/>
            <person name="Spillane C."/>
            <person name="Robinson S.J."/>
            <person name="Links M.G."/>
            <person name="Clarke C."/>
            <person name="Higgins E.E."/>
            <person name="Huebert T."/>
            <person name="Sharpe A.G."/>
            <person name="Parkin I.A."/>
        </authorList>
    </citation>
    <scope>NUCLEOTIDE SEQUENCE [LARGE SCALE GENOMIC DNA]</scope>
    <source>
        <strain evidence="7">cv. DH55</strain>
    </source>
</reference>
<evidence type="ECO:0000313" key="7">
    <source>
        <dbReference type="Proteomes" id="UP000694864"/>
    </source>
</evidence>
<organism evidence="7 8">
    <name type="scientific">Camelina sativa</name>
    <name type="common">False flax</name>
    <name type="synonym">Myagrum sativum</name>
    <dbReference type="NCBI Taxonomy" id="90675"/>
    <lineage>
        <taxon>Eukaryota</taxon>
        <taxon>Viridiplantae</taxon>
        <taxon>Streptophyta</taxon>
        <taxon>Embryophyta</taxon>
        <taxon>Tracheophyta</taxon>
        <taxon>Spermatophyta</taxon>
        <taxon>Magnoliopsida</taxon>
        <taxon>eudicotyledons</taxon>
        <taxon>Gunneridae</taxon>
        <taxon>Pentapetalae</taxon>
        <taxon>rosids</taxon>
        <taxon>malvids</taxon>
        <taxon>Brassicales</taxon>
        <taxon>Brassicaceae</taxon>
        <taxon>Camelineae</taxon>
        <taxon>Camelina</taxon>
    </lineage>
</organism>
<dbReference type="SMART" id="SM00432">
    <property type="entry name" value="MADS"/>
    <property type="match status" value="1"/>
</dbReference>
<protein>
    <submittedName>
        <fullName evidence="8">Agamous-like MADS-box protein AGL65</fullName>
    </submittedName>
</protein>
<keyword evidence="7" id="KW-1185">Reference proteome</keyword>
<dbReference type="InterPro" id="IPR002100">
    <property type="entry name" value="TF_MADSbox"/>
</dbReference>
<comment type="subcellular location">
    <subcellularLocation>
        <location evidence="1">Nucleus</location>
    </subcellularLocation>
</comment>
<dbReference type="SUPFAM" id="SSF55455">
    <property type="entry name" value="SRF-like"/>
    <property type="match status" value="1"/>
</dbReference>